<keyword evidence="1" id="KW-0808">Transferase</keyword>
<dbReference type="PANTHER" id="PTHR39166">
    <property type="entry name" value="BLL1166 PROTEIN"/>
    <property type="match status" value="1"/>
</dbReference>
<keyword evidence="2" id="KW-1185">Reference proteome</keyword>
<evidence type="ECO:0000313" key="2">
    <source>
        <dbReference type="Proteomes" id="UP000290649"/>
    </source>
</evidence>
<dbReference type="GO" id="GO:0016740">
    <property type="term" value="F:transferase activity"/>
    <property type="evidence" value="ECO:0007669"/>
    <property type="project" value="UniProtKB-KW"/>
</dbReference>
<dbReference type="Pfam" id="PF06042">
    <property type="entry name" value="NTP_transf_6"/>
    <property type="match status" value="1"/>
</dbReference>
<sequence>MKLATEQDVIRLIEEDEWMMELLRVVNELNLPDWWISAGFIRSKIWDTLHGFTERTPLPDIDVIYFDTSNLDEQVEKQFEAKLDNILPGVGWSVKNQARMHKINQLPPYQSAVDGIAHFPETVTALGVALNSDNQVVFTAPYGIKDVVSLNVKPSPPFQQDLLEVYQQRVTQKKWSSTWPKLQIHNLKEC</sequence>
<name>A0A4Q0VWZ0_9BACI</name>
<dbReference type="OrthoDB" id="1901124at2"/>
<comment type="caution">
    <text evidence="1">The sequence shown here is derived from an EMBL/GenBank/DDBJ whole genome shotgun (WGS) entry which is preliminary data.</text>
</comment>
<dbReference type="AlphaFoldDB" id="A0A4Q0VWZ0"/>
<protein>
    <submittedName>
        <fullName evidence="1">Nucleotidyltransferase family protein</fullName>
    </submittedName>
</protein>
<dbReference type="InterPro" id="IPR009267">
    <property type="entry name" value="NTP_transf_6"/>
</dbReference>
<reference evidence="1 2" key="1">
    <citation type="journal article" date="2019" name="Int. J. Syst. Evol. Microbiol.">
        <title>Anaerobacillus alkaliphilus sp. nov., a novel alkaliphilic and moderately halophilic bacterium.</title>
        <authorList>
            <person name="Borsodi A.K."/>
            <person name="Aszalos J.M."/>
            <person name="Bihari P."/>
            <person name="Nagy I."/>
            <person name="Schumann P."/>
            <person name="Sproer C."/>
            <person name="Kovacs A.L."/>
            <person name="Boka K."/>
            <person name="Dobosy P."/>
            <person name="Ovari M."/>
            <person name="Szili-Kovacs T."/>
            <person name="Toth E."/>
        </authorList>
    </citation>
    <scope>NUCLEOTIDE SEQUENCE [LARGE SCALE GENOMIC DNA]</scope>
    <source>
        <strain evidence="1 2">B16-10</strain>
    </source>
</reference>
<dbReference type="PANTHER" id="PTHR39166:SF1">
    <property type="entry name" value="BLL1166 PROTEIN"/>
    <property type="match status" value="1"/>
</dbReference>
<evidence type="ECO:0000313" key="1">
    <source>
        <dbReference type="EMBL" id="RXJ04257.1"/>
    </source>
</evidence>
<organism evidence="1 2">
    <name type="scientific">Anaerobacillus alkaliphilus</name>
    <dbReference type="NCBI Taxonomy" id="1548597"/>
    <lineage>
        <taxon>Bacteria</taxon>
        <taxon>Bacillati</taxon>
        <taxon>Bacillota</taxon>
        <taxon>Bacilli</taxon>
        <taxon>Bacillales</taxon>
        <taxon>Bacillaceae</taxon>
        <taxon>Anaerobacillus</taxon>
    </lineage>
</organism>
<proteinExistence type="predicted"/>
<dbReference type="Proteomes" id="UP000290649">
    <property type="component" value="Unassembled WGS sequence"/>
</dbReference>
<accession>A0A4Q0VWZ0</accession>
<dbReference type="EMBL" id="QOUX01000001">
    <property type="protein sequence ID" value="RXJ04257.1"/>
    <property type="molecule type" value="Genomic_DNA"/>
</dbReference>
<dbReference type="RefSeq" id="WP_129076607.1">
    <property type="nucleotide sequence ID" value="NZ_QOUX01000001.1"/>
</dbReference>
<gene>
    <name evidence="1" type="ORF">DS745_02405</name>
</gene>